<feature type="non-terminal residue" evidence="2">
    <location>
        <position position="1"/>
    </location>
</feature>
<sequence>LLTEDSSLINVLLYKTKQLPSSGGLAIEDSKWQPLGTKVQIPPDVNPSHLHKSRCTQKLAQAPPLQQNKK</sequence>
<dbReference type="AlphaFoldDB" id="A0A0V0GHK8"/>
<organism evidence="2">
    <name type="scientific">Solanum chacoense</name>
    <name type="common">Chaco potato</name>
    <dbReference type="NCBI Taxonomy" id="4108"/>
    <lineage>
        <taxon>Eukaryota</taxon>
        <taxon>Viridiplantae</taxon>
        <taxon>Streptophyta</taxon>
        <taxon>Embryophyta</taxon>
        <taxon>Tracheophyta</taxon>
        <taxon>Spermatophyta</taxon>
        <taxon>Magnoliopsida</taxon>
        <taxon>eudicotyledons</taxon>
        <taxon>Gunneridae</taxon>
        <taxon>Pentapetalae</taxon>
        <taxon>asterids</taxon>
        <taxon>lamiids</taxon>
        <taxon>Solanales</taxon>
        <taxon>Solanaceae</taxon>
        <taxon>Solanoideae</taxon>
        <taxon>Solaneae</taxon>
        <taxon>Solanum</taxon>
    </lineage>
</organism>
<reference evidence="2" key="1">
    <citation type="submission" date="2015-12" db="EMBL/GenBank/DDBJ databases">
        <title>Gene expression during late stages of embryo sac development: a critical building block for successful pollen-pistil interactions.</title>
        <authorList>
            <person name="Liu Y."/>
            <person name="Joly V."/>
            <person name="Sabar M."/>
            <person name="Matton D.P."/>
        </authorList>
    </citation>
    <scope>NUCLEOTIDE SEQUENCE</scope>
</reference>
<dbReference type="EMBL" id="GEDG01040259">
    <property type="protein sequence ID" value="JAP06800.1"/>
    <property type="molecule type" value="Transcribed_RNA"/>
</dbReference>
<feature type="region of interest" description="Disordered" evidence="1">
    <location>
        <begin position="42"/>
        <end position="70"/>
    </location>
</feature>
<protein>
    <submittedName>
        <fullName evidence="2">Putative ovule protein</fullName>
    </submittedName>
</protein>
<name>A0A0V0GHK8_SOLCH</name>
<evidence type="ECO:0000256" key="1">
    <source>
        <dbReference type="SAM" id="MobiDB-lite"/>
    </source>
</evidence>
<proteinExistence type="predicted"/>
<feature type="compositionally biased region" description="Polar residues" evidence="1">
    <location>
        <begin position="56"/>
        <end position="70"/>
    </location>
</feature>
<accession>A0A0V0GHK8</accession>
<evidence type="ECO:0000313" key="2">
    <source>
        <dbReference type="EMBL" id="JAP06800.1"/>
    </source>
</evidence>